<keyword evidence="1" id="KW-0175">Coiled coil</keyword>
<dbReference type="Proteomes" id="UP001519331">
    <property type="component" value="Unassembled WGS sequence"/>
</dbReference>
<evidence type="ECO:0000313" key="3">
    <source>
        <dbReference type="EMBL" id="MBP2317361.1"/>
    </source>
</evidence>
<evidence type="ECO:0000256" key="1">
    <source>
        <dbReference type="SAM" id="Coils"/>
    </source>
</evidence>
<proteinExistence type="predicted"/>
<feature type="coiled-coil region" evidence="1">
    <location>
        <begin position="1"/>
        <end position="28"/>
    </location>
</feature>
<organism evidence="3 4">
    <name type="scientific">Nesterenkonia lacusekhoensis</name>
    <dbReference type="NCBI Taxonomy" id="150832"/>
    <lineage>
        <taxon>Bacteria</taxon>
        <taxon>Bacillati</taxon>
        <taxon>Actinomycetota</taxon>
        <taxon>Actinomycetes</taxon>
        <taxon>Micrococcales</taxon>
        <taxon>Micrococcaceae</taxon>
        <taxon>Nesterenkonia</taxon>
    </lineage>
</organism>
<keyword evidence="4" id="KW-1185">Reference proteome</keyword>
<protein>
    <submittedName>
        <fullName evidence="3">Uncharacterized protein</fullName>
    </submittedName>
</protein>
<dbReference type="RefSeq" id="WP_210047541.1">
    <property type="nucleotide sequence ID" value="NZ_JAGINX010000001.1"/>
</dbReference>
<accession>A0ABS4SYT5</accession>
<evidence type="ECO:0000313" key="4">
    <source>
        <dbReference type="Proteomes" id="UP001519331"/>
    </source>
</evidence>
<comment type="caution">
    <text evidence="3">The sequence shown here is derived from an EMBL/GenBank/DDBJ whole genome shotgun (WGS) entry which is preliminary data.</text>
</comment>
<dbReference type="EMBL" id="JAGINX010000001">
    <property type="protein sequence ID" value="MBP2317361.1"/>
    <property type="molecule type" value="Genomic_DNA"/>
</dbReference>
<feature type="compositionally biased region" description="Basic and acidic residues" evidence="2">
    <location>
        <begin position="59"/>
        <end position="78"/>
    </location>
</feature>
<reference evidence="3 4" key="1">
    <citation type="submission" date="2021-03" db="EMBL/GenBank/DDBJ databases">
        <title>Sequencing the genomes of 1000 actinobacteria strains.</title>
        <authorList>
            <person name="Klenk H.-P."/>
        </authorList>
    </citation>
    <scope>NUCLEOTIDE SEQUENCE [LARGE SCALE GENOMIC DNA]</scope>
    <source>
        <strain evidence="3 4">DSM 12544</strain>
    </source>
</reference>
<gene>
    <name evidence="3" type="ORF">JOF45_000380</name>
</gene>
<evidence type="ECO:0000256" key="2">
    <source>
        <dbReference type="SAM" id="MobiDB-lite"/>
    </source>
</evidence>
<name>A0ABS4SYT5_9MICC</name>
<feature type="region of interest" description="Disordered" evidence="2">
    <location>
        <begin position="58"/>
        <end position="79"/>
    </location>
</feature>
<sequence>MSDLQDALARIKARVEEIESTNDALDAIGAMEKSQADVPRLVASVEAVLKEHRKVPLYGHEDDCTNTDEEHREEHIQSDDDAGEFYCHELVEDWTCGECADMQDAASLAGPPEWPCPTVRTLTSKLTGEGEDA</sequence>